<gene>
    <name evidence="13" type="primary">bioB</name>
    <name evidence="16" type="ORF">BKK48_06305</name>
</gene>
<evidence type="ECO:0000256" key="8">
    <source>
        <dbReference type="ARBA" id="ARBA00022723"/>
    </source>
</evidence>
<evidence type="ECO:0000256" key="3">
    <source>
        <dbReference type="ARBA" id="ARBA00012236"/>
    </source>
</evidence>
<keyword evidence="4 13" id="KW-0004">4Fe-4S</keyword>
<dbReference type="STRING" id="1908258.BKK48_06305"/>
<dbReference type="SFLD" id="SFLDG01060">
    <property type="entry name" value="BATS_domain_containing"/>
    <property type="match status" value="1"/>
</dbReference>
<comment type="similarity">
    <text evidence="2 13">Belongs to the radical SAM superfamily. Biotin synthase family.</text>
</comment>
<dbReference type="EC" id="2.8.1.6" evidence="3 13"/>
<dbReference type="SUPFAM" id="SSF102114">
    <property type="entry name" value="Radical SAM enzymes"/>
    <property type="match status" value="1"/>
</dbReference>
<feature type="binding site" evidence="13 14">
    <location>
        <position position="71"/>
    </location>
    <ligand>
        <name>[4Fe-4S] cluster</name>
        <dbReference type="ChEBI" id="CHEBI:49883"/>
        <note>4Fe-4S-S-AdoMet</note>
    </ligand>
</feature>
<feature type="binding site" evidence="13 14">
    <location>
        <position position="142"/>
    </location>
    <ligand>
        <name>[2Fe-2S] cluster</name>
        <dbReference type="ChEBI" id="CHEBI:190135"/>
    </ligand>
</feature>
<dbReference type="FunFam" id="3.20.20.70:FF:000011">
    <property type="entry name" value="Biotin synthase"/>
    <property type="match status" value="1"/>
</dbReference>
<dbReference type="InterPro" id="IPR010722">
    <property type="entry name" value="BATS_dom"/>
</dbReference>
<accession>A0A1V3I8S6</accession>
<evidence type="ECO:0000256" key="13">
    <source>
        <dbReference type="HAMAP-Rule" id="MF_01694"/>
    </source>
</evidence>
<dbReference type="InterPro" id="IPR002684">
    <property type="entry name" value="Biotin_synth/BioAB"/>
</dbReference>
<name>A0A1V3I8S6_9PAST</name>
<feature type="binding site" evidence="13 14">
    <location>
        <position position="67"/>
    </location>
    <ligand>
        <name>[4Fe-4S] cluster</name>
        <dbReference type="ChEBI" id="CHEBI:49883"/>
        <note>4Fe-4S-S-AdoMet</note>
    </ligand>
</feature>
<dbReference type="Proteomes" id="UP000189437">
    <property type="component" value="Unassembled WGS sequence"/>
</dbReference>
<dbReference type="InterPro" id="IPR024177">
    <property type="entry name" value="Biotin_synthase"/>
</dbReference>
<evidence type="ECO:0000313" key="16">
    <source>
        <dbReference type="EMBL" id="OOF36358.1"/>
    </source>
</evidence>
<dbReference type="HAMAP" id="MF_01694">
    <property type="entry name" value="BioB"/>
    <property type="match status" value="1"/>
</dbReference>
<keyword evidence="6 13" id="KW-0949">S-adenosyl-L-methionine</keyword>
<dbReference type="Pfam" id="PF04055">
    <property type="entry name" value="Radical_SAM"/>
    <property type="match status" value="1"/>
</dbReference>
<dbReference type="SFLD" id="SFLDF00272">
    <property type="entry name" value="biotin_synthase"/>
    <property type="match status" value="1"/>
</dbReference>
<dbReference type="InterPro" id="IPR013785">
    <property type="entry name" value="Aldolase_TIM"/>
</dbReference>
<evidence type="ECO:0000256" key="7">
    <source>
        <dbReference type="ARBA" id="ARBA00022714"/>
    </source>
</evidence>
<comment type="cofactor">
    <cofactor evidence="13 14">
        <name>[4Fe-4S] cluster</name>
        <dbReference type="ChEBI" id="CHEBI:49883"/>
    </cofactor>
    <text evidence="13 14">Binds 1 [4Fe-4S] cluster. The cluster is coordinated with 3 cysteines and an exchangeable S-adenosyl-L-methionine.</text>
</comment>
<reference evidence="16 17" key="1">
    <citation type="submission" date="2016-10" db="EMBL/GenBank/DDBJ databases">
        <title>Rodentibacter gen. nov. and new species.</title>
        <authorList>
            <person name="Christensen H."/>
        </authorList>
    </citation>
    <scope>NUCLEOTIDE SEQUENCE [LARGE SCALE GENOMIC DNA]</scope>
    <source>
        <strain evidence="16 17">Ac69</strain>
    </source>
</reference>
<evidence type="ECO:0000256" key="1">
    <source>
        <dbReference type="ARBA" id="ARBA00004942"/>
    </source>
</evidence>
<comment type="subunit">
    <text evidence="13">Homodimer.</text>
</comment>
<organism evidence="16 17">
    <name type="scientific">Rodentibacter heidelbergensis</name>
    <dbReference type="NCBI Taxonomy" id="1908258"/>
    <lineage>
        <taxon>Bacteria</taxon>
        <taxon>Pseudomonadati</taxon>
        <taxon>Pseudomonadota</taxon>
        <taxon>Gammaproteobacteria</taxon>
        <taxon>Pasteurellales</taxon>
        <taxon>Pasteurellaceae</taxon>
        <taxon>Rodentibacter</taxon>
    </lineage>
</organism>
<evidence type="ECO:0000256" key="4">
    <source>
        <dbReference type="ARBA" id="ARBA00022485"/>
    </source>
</evidence>
<keyword evidence="8 13" id="KW-0479">Metal-binding</keyword>
<dbReference type="InterPro" id="IPR058240">
    <property type="entry name" value="rSAM_sf"/>
</dbReference>
<keyword evidence="11 13" id="KW-0411">Iron-sulfur</keyword>
<dbReference type="OrthoDB" id="9786826at2"/>
<dbReference type="InterPro" id="IPR006638">
    <property type="entry name" value="Elp3/MiaA/NifB-like_rSAM"/>
</dbReference>
<evidence type="ECO:0000256" key="12">
    <source>
        <dbReference type="ARBA" id="ARBA00051157"/>
    </source>
</evidence>
<dbReference type="CDD" id="cd01335">
    <property type="entry name" value="Radical_SAM"/>
    <property type="match status" value="1"/>
</dbReference>
<dbReference type="SFLD" id="SFLDG01278">
    <property type="entry name" value="biotin_synthase_like"/>
    <property type="match status" value="1"/>
</dbReference>
<dbReference type="NCBIfam" id="TIGR00433">
    <property type="entry name" value="bioB"/>
    <property type="match status" value="1"/>
</dbReference>
<feature type="domain" description="Radical SAM core" evidence="15">
    <location>
        <begin position="52"/>
        <end position="279"/>
    </location>
</feature>
<keyword evidence="7 13" id="KW-0001">2Fe-2S</keyword>
<dbReference type="PROSITE" id="PS51918">
    <property type="entry name" value="RADICAL_SAM"/>
    <property type="match status" value="1"/>
</dbReference>
<feature type="binding site" evidence="13 14">
    <location>
        <position position="202"/>
    </location>
    <ligand>
        <name>[2Fe-2S] cluster</name>
        <dbReference type="ChEBI" id="CHEBI:190135"/>
    </ligand>
</feature>
<comment type="cofactor">
    <cofactor evidence="13">
        <name>[2Fe-2S] cluster</name>
        <dbReference type="ChEBI" id="CHEBI:190135"/>
    </cofactor>
    <text evidence="13">Binds 1 [2Fe-2S] cluster. The cluster is coordinated with 3 cysteines and 1 arginine.</text>
</comment>
<feature type="binding site" evidence="13 14">
    <location>
        <position position="74"/>
    </location>
    <ligand>
        <name>[4Fe-4S] cluster</name>
        <dbReference type="ChEBI" id="CHEBI:49883"/>
        <note>4Fe-4S-S-AdoMet</note>
    </ligand>
</feature>
<evidence type="ECO:0000256" key="10">
    <source>
        <dbReference type="ARBA" id="ARBA00023004"/>
    </source>
</evidence>
<feature type="binding site" evidence="13 14">
    <location>
        <position position="111"/>
    </location>
    <ligand>
        <name>[2Fe-2S] cluster</name>
        <dbReference type="ChEBI" id="CHEBI:190135"/>
    </ligand>
</feature>
<evidence type="ECO:0000256" key="6">
    <source>
        <dbReference type="ARBA" id="ARBA00022691"/>
    </source>
</evidence>
<comment type="caution">
    <text evidence="16">The sequence shown here is derived from an EMBL/GenBank/DDBJ whole genome shotgun (WGS) entry which is preliminary data.</text>
</comment>
<dbReference type="GO" id="GO:0009102">
    <property type="term" value="P:biotin biosynthetic process"/>
    <property type="evidence" value="ECO:0007669"/>
    <property type="project" value="UniProtKB-UniRule"/>
</dbReference>
<dbReference type="GO" id="GO:0051537">
    <property type="term" value="F:2 iron, 2 sulfur cluster binding"/>
    <property type="evidence" value="ECO:0007669"/>
    <property type="project" value="UniProtKB-KW"/>
</dbReference>
<dbReference type="RefSeq" id="WP_077427295.1">
    <property type="nucleotide sequence ID" value="NZ_MLHH01000012.1"/>
</dbReference>
<sequence>MTNTQFIQLNQPTPHPSVEYWSVCRVEALFDMPFLDLIYRAAQVHREHFNPQAIQLSTLMSIKTGGCPEDCGYCPQSARYQTGVQNQQLLEIEEIVEKAKIAKSRGAARFCMGAAWRGPKPKDMEKVTAIIKAVKALGLETCGTFGLLQEGMAEALKEAGLDYYNHNLDTAPEHYQQVIGTRRFDDRLSTLGKVRKSGLKVCCGGIVGMNETRKERAGLIASLANLDPQPESVPINQLVKVEGTPLEQALDLDWTEFVRTIAVARITMPKSYVRLSAGRQGMSEEMQALCFMAGANSIFYGDKLLVTDNPEEDGDQRLMAKLDLEPETEENRRPLKK</sequence>
<dbReference type="PANTHER" id="PTHR22976">
    <property type="entry name" value="BIOTIN SYNTHASE"/>
    <property type="match status" value="1"/>
</dbReference>
<dbReference type="EMBL" id="MLHH01000012">
    <property type="protein sequence ID" value="OOF36358.1"/>
    <property type="molecule type" value="Genomic_DNA"/>
</dbReference>
<comment type="cofactor">
    <cofactor evidence="14">
        <name>[2Fe-2S] cluster</name>
        <dbReference type="ChEBI" id="CHEBI:190135"/>
    </cofactor>
    <text evidence="14">Binds 1 [2Fe-2S] cluster. The cluster is coordinated with 3 cysteines and 1 arginine.</text>
</comment>
<dbReference type="GO" id="GO:0051539">
    <property type="term" value="F:4 iron, 4 sulfur cluster binding"/>
    <property type="evidence" value="ECO:0007669"/>
    <property type="project" value="UniProtKB-KW"/>
</dbReference>
<evidence type="ECO:0000313" key="17">
    <source>
        <dbReference type="Proteomes" id="UP000189437"/>
    </source>
</evidence>
<dbReference type="GO" id="GO:0004076">
    <property type="term" value="F:biotin synthase activity"/>
    <property type="evidence" value="ECO:0007669"/>
    <property type="project" value="UniProtKB-UniRule"/>
</dbReference>
<keyword evidence="5 13" id="KW-0808">Transferase</keyword>
<dbReference type="UniPathway" id="UPA00078">
    <property type="reaction ID" value="UER00162"/>
</dbReference>
<dbReference type="PIRSF" id="PIRSF001619">
    <property type="entry name" value="Biotin_synth"/>
    <property type="match status" value="1"/>
</dbReference>
<dbReference type="GO" id="GO:0005506">
    <property type="term" value="F:iron ion binding"/>
    <property type="evidence" value="ECO:0007669"/>
    <property type="project" value="UniProtKB-UniRule"/>
</dbReference>
<dbReference type="Pfam" id="PF06968">
    <property type="entry name" value="BATS"/>
    <property type="match status" value="1"/>
</dbReference>
<evidence type="ECO:0000259" key="15">
    <source>
        <dbReference type="PROSITE" id="PS51918"/>
    </source>
</evidence>
<keyword evidence="10 13" id="KW-0408">Iron</keyword>
<keyword evidence="17" id="KW-1185">Reference proteome</keyword>
<dbReference type="InterPro" id="IPR007197">
    <property type="entry name" value="rSAM"/>
</dbReference>
<dbReference type="PANTHER" id="PTHR22976:SF2">
    <property type="entry name" value="BIOTIN SYNTHASE, MITOCHONDRIAL"/>
    <property type="match status" value="1"/>
</dbReference>
<evidence type="ECO:0000256" key="5">
    <source>
        <dbReference type="ARBA" id="ARBA00022679"/>
    </source>
</evidence>
<dbReference type="SFLD" id="SFLDS00029">
    <property type="entry name" value="Radical_SAM"/>
    <property type="match status" value="1"/>
</dbReference>
<dbReference type="SMART" id="SM00876">
    <property type="entry name" value="BATS"/>
    <property type="match status" value="1"/>
</dbReference>
<comment type="pathway">
    <text evidence="1 13">Cofactor biosynthesis; biotin biosynthesis; biotin from 7,8-diaminononanoate: step 2/2.</text>
</comment>
<comment type="catalytic activity">
    <reaction evidence="12 13">
        <text>(4R,5S)-dethiobiotin + (sulfur carrier)-SH + 2 reduced [2Fe-2S]-[ferredoxin] + 2 S-adenosyl-L-methionine = (sulfur carrier)-H + biotin + 2 5'-deoxyadenosine + 2 L-methionine + 2 oxidized [2Fe-2S]-[ferredoxin]</text>
        <dbReference type="Rhea" id="RHEA:22060"/>
        <dbReference type="Rhea" id="RHEA-COMP:10000"/>
        <dbReference type="Rhea" id="RHEA-COMP:10001"/>
        <dbReference type="Rhea" id="RHEA-COMP:14737"/>
        <dbReference type="Rhea" id="RHEA-COMP:14739"/>
        <dbReference type="ChEBI" id="CHEBI:17319"/>
        <dbReference type="ChEBI" id="CHEBI:29917"/>
        <dbReference type="ChEBI" id="CHEBI:33737"/>
        <dbReference type="ChEBI" id="CHEBI:33738"/>
        <dbReference type="ChEBI" id="CHEBI:57586"/>
        <dbReference type="ChEBI" id="CHEBI:57844"/>
        <dbReference type="ChEBI" id="CHEBI:59789"/>
        <dbReference type="ChEBI" id="CHEBI:64428"/>
        <dbReference type="ChEBI" id="CHEBI:149473"/>
        <dbReference type="EC" id="2.8.1.6"/>
    </reaction>
</comment>
<evidence type="ECO:0000256" key="14">
    <source>
        <dbReference type="PIRSR" id="PIRSR001619-1"/>
    </source>
</evidence>
<feature type="binding site" evidence="13 14">
    <location>
        <position position="274"/>
    </location>
    <ligand>
        <name>[2Fe-2S] cluster</name>
        <dbReference type="ChEBI" id="CHEBI:190135"/>
    </ligand>
</feature>
<dbReference type="SMART" id="SM00729">
    <property type="entry name" value="Elp3"/>
    <property type="match status" value="1"/>
</dbReference>
<comment type="function">
    <text evidence="13">Catalyzes the conversion of dethiobiotin (DTB) to biotin by the insertion of a sulfur atom into dethiobiotin via a radical-based mechanism.</text>
</comment>
<protein>
    <recommendedName>
        <fullName evidence="3 13">Biotin synthase</fullName>
        <ecNumber evidence="3 13">2.8.1.6</ecNumber>
    </recommendedName>
</protein>
<dbReference type="Gene3D" id="3.20.20.70">
    <property type="entry name" value="Aldolase class I"/>
    <property type="match status" value="1"/>
</dbReference>
<keyword evidence="9 13" id="KW-0093">Biotin biosynthesis</keyword>
<dbReference type="AlphaFoldDB" id="A0A1V3I8S6"/>
<proteinExistence type="inferred from homology"/>
<evidence type="ECO:0000256" key="11">
    <source>
        <dbReference type="ARBA" id="ARBA00023014"/>
    </source>
</evidence>
<evidence type="ECO:0000256" key="2">
    <source>
        <dbReference type="ARBA" id="ARBA00010765"/>
    </source>
</evidence>
<evidence type="ECO:0000256" key="9">
    <source>
        <dbReference type="ARBA" id="ARBA00022756"/>
    </source>
</evidence>